<feature type="compositionally biased region" description="Polar residues" evidence="1">
    <location>
        <begin position="80"/>
        <end position="96"/>
    </location>
</feature>
<evidence type="ECO:0000256" key="1">
    <source>
        <dbReference type="SAM" id="MobiDB-lite"/>
    </source>
</evidence>
<dbReference type="EMBL" id="CM001218">
    <property type="protein sequence ID" value="KEH37302.1"/>
    <property type="molecule type" value="Genomic_DNA"/>
</dbReference>
<reference evidence="3" key="3">
    <citation type="submission" date="2015-04" db="UniProtKB">
        <authorList>
            <consortium name="EnsemblPlants"/>
        </authorList>
    </citation>
    <scope>IDENTIFICATION</scope>
    <source>
        <strain evidence="3">cv. Jemalong A17</strain>
    </source>
</reference>
<dbReference type="PROSITE" id="PS51257">
    <property type="entry name" value="PROKAR_LIPOPROTEIN"/>
    <property type="match status" value="1"/>
</dbReference>
<dbReference type="HOGENOM" id="CLU_2362867_0_0_1"/>
<evidence type="ECO:0000313" key="4">
    <source>
        <dbReference type="Proteomes" id="UP000002051"/>
    </source>
</evidence>
<reference evidence="2 4" key="1">
    <citation type="journal article" date="2011" name="Nature">
        <title>The Medicago genome provides insight into the evolution of rhizobial symbioses.</title>
        <authorList>
            <person name="Young N.D."/>
            <person name="Debelle F."/>
            <person name="Oldroyd G.E."/>
            <person name="Geurts R."/>
            <person name="Cannon S.B."/>
            <person name="Udvardi M.K."/>
            <person name="Benedito V.A."/>
            <person name="Mayer K.F."/>
            <person name="Gouzy J."/>
            <person name="Schoof H."/>
            <person name="Van de Peer Y."/>
            <person name="Proost S."/>
            <person name="Cook D.R."/>
            <person name="Meyers B.C."/>
            <person name="Spannagl M."/>
            <person name="Cheung F."/>
            <person name="De Mita S."/>
            <person name="Krishnakumar V."/>
            <person name="Gundlach H."/>
            <person name="Zhou S."/>
            <person name="Mudge J."/>
            <person name="Bharti A.K."/>
            <person name="Murray J.D."/>
            <person name="Naoumkina M.A."/>
            <person name="Rosen B."/>
            <person name="Silverstein K.A."/>
            <person name="Tang H."/>
            <person name="Rombauts S."/>
            <person name="Zhao P.X."/>
            <person name="Zhou P."/>
            <person name="Barbe V."/>
            <person name="Bardou P."/>
            <person name="Bechner M."/>
            <person name="Bellec A."/>
            <person name="Berger A."/>
            <person name="Berges H."/>
            <person name="Bidwell S."/>
            <person name="Bisseling T."/>
            <person name="Choisne N."/>
            <person name="Couloux A."/>
            <person name="Denny R."/>
            <person name="Deshpande S."/>
            <person name="Dai X."/>
            <person name="Doyle J.J."/>
            <person name="Dudez A.M."/>
            <person name="Farmer A.D."/>
            <person name="Fouteau S."/>
            <person name="Franken C."/>
            <person name="Gibelin C."/>
            <person name="Gish J."/>
            <person name="Goldstein S."/>
            <person name="Gonzalez A.J."/>
            <person name="Green P.J."/>
            <person name="Hallab A."/>
            <person name="Hartog M."/>
            <person name="Hua A."/>
            <person name="Humphray S.J."/>
            <person name="Jeong D.H."/>
            <person name="Jing Y."/>
            <person name="Jocker A."/>
            <person name="Kenton S.M."/>
            <person name="Kim D.J."/>
            <person name="Klee K."/>
            <person name="Lai H."/>
            <person name="Lang C."/>
            <person name="Lin S."/>
            <person name="Macmil S.L."/>
            <person name="Magdelenat G."/>
            <person name="Matthews L."/>
            <person name="McCorrison J."/>
            <person name="Monaghan E.L."/>
            <person name="Mun J.H."/>
            <person name="Najar F.Z."/>
            <person name="Nicholson C."/>
            <person name="Noirot C."/>
            <person name="O'Bleness M."/>
            <person name="Paule C.R."/>
            <person name="Poulain J."/>
            <person name="Prion F."/>
            <person name="Qin B."/>
            <person name="Qu C."/>
            <person name="Retzel E.F."/>
            <person name="Riddle C."/>
            <person name="Sallet E."/>
            <person name="Samain S."/>
            <person name="Samson N."/>
            <person name="Sanders I."/>
            <person name="Saurat O."/>
            <person name="Scarpelli C."/>
            <person name="Schiex T."/>
            <person name="Segurens B."/>
            <person name="Severin A.J."/>
            <person name="Sherrier D.J."/>
            <person name="Shi R."/>
            <person name="Sims S."/>
            <person name="Singer S.R."/>
            <person name="Sinharoy S."/>
            <person name="Sterck L."/>
            <person name="Viollet A."/>
            <person name="Wang B.B."/>
            <person name="Wang K."/>
            <person name="Wang M."/>
            <person name="Wang X."/>
            <person name="Warfsmann J."/>
            <person name="Weissenbach J."/>
            <person name="White D.D."/>
            <person name="White J.D."/>
            <person name="Wiley G.B."/>
            <person name="Wincker P."/>
            <person name="Xing Y."/>
            <person name="Yang L."/>
            <person name="Yao Z."/>
            <person name="Ying F."/>
            <person name="Zhai J."/>
            <person name="Zhou L."/>
            <person name="Zuber A."/>
            <person name="Denarie J."/>
            <person name="Dixon R.A."/>
            <person name="May G.D."/>
            <person name="Schwartz D.C."/>
            <person name="Rogers J."/>
            <person name="Quetier F."/>
            <person name="Town C.D."/>
            <person name="Roe B.A."/>
        </authorList>
    </citation>
    <scope>NUCLEOTIDE SEQUENCE [LARGE SCALE GENOMIC DNA]</scope>
    <source>
        <strain evidence="2">A17</strain>
        <strain evidence="3 4">cv. Jemalong A17</strain>
    </source>
</reference>
<organism evidence="2 4">
    <name type="scientific">Medicago truncatula</name>
    <name type="common">Barrel medic</name>
    <name type="synonym">Medicago tribuloides</name>
    <dbReference type="NCBI Taxonomy" id="3880"/>
    <lineage>
        <taxon>Eukaryota</taxon>
        <taxon>Viridiplantae</taxon>
        <taxon>Streptophyta</taxon>
        <taxon>Embryophyta</taxon>
        <taxon>Tracheophyta</taxon>
        <taxon>Spermatophyta</taxon>
        <taxon>Magnoliopsida</taxon>
        <taxon>eudicotyledons</taxon>
        <taxon>Gunneridae</taxon>
        <taxon>Pentapetalae</taxon>
        <taxon>rosids</taxon>
        <taxon>fabids</taxon>
        <taxon>Fabales</taxon>
        <taxon>Fabaceae</taxon>
        <taxon>Papilionoideae</taxon>
        <taxon>50 kb inversion clade</taxon>
        <taxon>NPAAA clade</taxon>
        <taxon>Hologalegina</taxon>
        <taxon>IRL clade</taxon>
        <taxon>Trifolieae</taxon>
        <taxon>Medicago</taxon>
    </lineage>
</organism>
<evidence type="ECO:0000313" key="2">
    <source>
        <dbReference type="EMBL" id="KEH37302.1"/>
    </source>
</evidence>
<proteinExistence type="predicted"/>
<protein>
    <submittedName>
        <fullName evidence="2 3">Uncharacterized protein</fullName>
    </submittedName>
</protein>
<keyword evidence="4" id="KW-1185">Reference proteome</keyword>
<dbReference type="EnsemblPlants" id="KEH37302">
    <property type="protein sequence ID" value="KEH37302"/>
    <property type="gene ID" value="MTR_2g437250"/>
</dbReference>
<reference evidence="2 4" key="2">
    <citation type="journal article" date="2014" name="BMC Genomics">
        <title>An improved genome release (version Mt4.0) for the model legume Medicago truncatula.</title>
        <authorList>
            <person name="Tang H."/>
            <person name="Krishnakumar V."/>
            <person name="Bidwell S."/>
            <person name="Rosen B."/>
            <person name="Chan A."/>
            <person name="Zhou S."/>
            <person name="Gentzbittel L."/>
            <person name="Childs K.L."/>
            <person name="Yandell M."/>
            <person name="Gundlach H."/>
            <person name="Mayer K.F."/>
            <person name="Schwartz D.C."/>
            <person name="Town C.D."/>
        </authorList>
    </citation>
    <scope>GENOME REANNOTATION</scope>
    <source>
        <strain evidence="2">A17</strain>
        <strain evidence="3 4">cv. Jemalong A17</strain>
    </source>
</reference>
<name>A0A072V658_MEDTR</name>
<sequence length="96" mass="10985">MKIVDDRGYERVAFESDNQHVIHVVLSGCIYENDLGTIVSSCRLEPELVEAHRASFHEILCTRDVKLVARRRHGGRRESTSSVDSQLTQNYQATRQ</sequence>
<accession>A0A072V658</accession>
<dbReference type="AlphaFoldDB" id="A0A072V658"/>
<gene>
    <name evidence="2" type="ordered locus">MTR_2g437250</name>
</gene>
<evidence type="ECO:0000313" key="3">
    <source>
        <dbReference type="EnsemblPlants" id="KEH37302"/>
    </source>
</evidence>
<feature type="region of interest" description="Disordered" evidence="1">
    <location>
        <begin position="72"/>
        <end position="96"/>
    </location>
</feature>
<dbReference type="Proteomes" id="UP000002051">
    <property type="component" value="Chromosome 2"/>
</dbReference>